<dbReference type="PROSITE" id="PS51257">
    <property type="entry name" value="PROKAR_LIPOPROTEIN"/>
    <property type="match status" value="1"/>
</dbReference>
<dbReference type="EMBL" id="QNRY01000011">
    <property type="protein sequence ID" value="RBP63495.1"/>
    <property type="molecule type" value="Genomic_DNA"/>
</dbReference>
<proteinExistence type="predicted"/>
<organism evidence="3 4">
    <name type="scientific">Brenneria salicis ATCC 15712 = DSM 30166</name>
    <dbReference type="NCBI Taxonomy" id="714314"/>
    <lineage>
        <taxon>Bacteria</taxon>
        <taxon>Pseudomonadati</taxon>
        <taxon>Pseudomonadota</taxon>
        <taxon>Gammaproteobacteria</taxon>
        <taxon>Enterobacterales</taxon>
        <taxon>Pectobacteriaceae</taxon>
        <taxon>Brenneria</taxon>
    </lineage>
</organism>
<evidence type="ECO:0000313" key="4">
    <source>
        <dbReference type="Proteomes" id="UP000253046"/>
    </source>
</evidence>
<evidence type="ECO:0000313" key="3">
    <source>
        <dbReference type="EMBL" id="RBP63495.1"/>
    </source>
</evidence>
<evidence type="ECO:0000256" key="1">
    <source>
        <dbReference type="SAM" id="MobiDB-lite"/>
    </source>
</evidence>
<dbReference type="PIRSF" id="PIRSF028477">
    <property type="entry name" value="UCP028477"/>
    <property type="match status" value="1"/>
</dbReference>
<dbReference type="AlphaFoldDB" id="A0A366I823"/>
<feature type="compositionally biased region" description="Low complexity" evidence="1">
    <location>
        <begin position="25"/>
        <end position="40"/>
    </location>
</feature>
<keyword evidence="2" id="KW-0732">Signal</keyword>
<accession>A0A366I823</accession>
<reference evidence="3 4" key="1">
    <citation type="submission" date="2018-06" db="EMBL/GenBank/DDBJ databases">
        <title>Genomic Encyclopedia of Type Strains, Phase IV (KMG-IV): sequencing the most valuable type-strain genomes for metagenomic binning, comparative biology and taxonomic classification.</title>
        <authorList>
            <person name="Goeker M."/>
        </authorList>
    </citation>
    <scope>NUCLEOTIDE SEQUENCE [LARGE SCALE GENOMIC DNA]</scope>
    <source>
        <strain evidence="3 4">DSM 30166</strain>
    </source>
</reference>
<comment type="caution">
    <text evidence="3">The sequence shown here is derived from an EMBL/GenBank/DDBJ whole genome shotgun (WGS) entry which is preliminary data.</text>
</comment>
<protein>
    <recommendedName>
        <fullName evidence="5">DUF2145 domain-containing protein</fullName>
    </recommendedName>
</protein>
<feature type="chain" id="PRO_5016842185" description="DUF2145 domain-containing protein" evidence="2">
    <location>
        <begin position="24"/>
        <end position="315"/>
    </location>
</feature>
<keyword evidence="4" id="KW-1185">Reference proteome</keyword>
<feature type="signal peptide" evidence="2">
    <location>
        <begin position="1"/>
        <end position="23"/>
    </location>
</feature>
<dbReference type="InterPro" id="IPR014547">
    <property type="entry name" value="UCP028477"/>
</dbReference>
<evidence type="ECO:0000256" key="2">
    <source>
        <dbReference type="SAM" id="SignalP"/>
    </source>
</evidence>
<sequence length="315" mass="34456">MRKGCPFAWVLAVVMLATGCAKLPATSSSPISSSPTSAGSDFCDRPQQFSAGQQDRLLRFAAVVDEELAATDGDAVLISRSGLDLSRFNIRYSHAAVALRGENGRWTARQLYYACDEGRPRIYDQGLAGFAMGTENASLGYISVVKLPAEAARKLRSAALDSRLALRLLAADYSANAYAFGLDYQNCNQWVMELLAVAWGNLADGENLRGRAQDWLRQARYTPEPVAIPSRWMMLASTFVPLLHLDDHPKADREAMRLKISLPETVETFIQAQLPGSERLEICHDGRRVVVSHGWSPIAAGCQPGENDRVIALAD</sequence>
<feature type="region of interest" description="Disordered" evidence="1">
    <location>
        <begin position="25"/>
        <end position="45"/>
    </location>
</feature>
<gene>
    <name evidence="3" type="ORF">DES54_1118</name>
</gene>
<dbReference type="Pfam" id="PF09916">
    <property type="entry name" value="DUF2145"/>
    <property type="match status" value="1"/>
</dbReference>
<evidence type="ECO:0008006" key="5">
    <source>
        <dbReference type="Google" id="ProtNLM"/>
    </source>
</evidence>
<dbReference type="Proteomes" id="UP000253046">
    <property type="component" value="Unassembled WGS sequence"/>
</dbReference>
<name>A0A366I823_9GAMM</name>